<organism evidence="1 2">
    <name type="scientific">Geodia barretti</name>
    <name type="common">Barrett's horny sponge</name>
    <dbReference type="NCBI Taxonomy" id="519541"/>
    <lineage>
        <taxon>Eukaryota</taxon>
        <taxon>Metazoa</taxon>
        <taxon>Porifera</taxon>
        <taxon>Demospongiae</taxon>
        <taxon>Heteroscleromorpha</taxon>
        <taxon>Tetractinellida</taxon>
        <taxon>Astrophorina</taxon>
        <taxon>Geodiidae</taxon>
        <taxon>Geodia</taxon>
    </lineage>
</organism>
<dbReference type="EMBL" id="CASHTH010000542">
    <property type="protein sequence ID" value="CAI8003772.1"/>
    <property type="molecule type" value="Genomic_DNA"/>
</dbReference>
<gene>
    <name evidence="1" type="ORF">GBAR_LOCUS3757</name>
</gene>
<reference evidence="1" key="1">
    <citation type="submission" date="2023-03" db="EMBL/GenBank/DDBJ databases">
        <authorList>
            <person name="Steffen K."/>
            <person name="Cardenas P."/>
        </authorList>
    </citation>
    <scope>NUCLEOTIDE SEQUENCE</scope>
</reference>
<dbReference type="AlphaFoldDB" id="A0AA35W1Z5"/>
<dbReference type="Gene3D" id="3.90.550.10">
    <property type="entry name" value="Spore Coat Polysaccharide Biosynthesis Protein SpsA, Chain A"/>
    <property type="match status" value="1"/>
</dbReference>
<sequence>MNEPFACTYADVIYRPWVTQTLMDTPYDITLVVDTAWRERYAARTLHPEDDGEKILADGARVTRISRDIAPEAAHGEYIGVAKFSERGARLLRDHFHRVCREYNGAPFQGAASVQKAYLIQLFQEMVEQGVEIHKVDIAGGYYEIDTTQDYEIANEVW</sequence>
<keyword evidence="1" id="KW-0808">Transferase</keyword>
<evidence type="ECO:0000313" key="1">
    <source>
        <dbReference type="EMBL" id="CAI8003772.1"/>
    </source>
</evidence>
<dbReference type="SUPFAM" id="SSF53448">
    <property type="entry name" value="Nucleotide-diphospho-sugar transferases"/>
    <property type="match status" value="1"/>
</dbReference>
<accession>A0AA35W1Z5</accession>
<keyword evidence="2" id="KW-1185">Reference proteome</keyword>
<dbReference type="Proteomes" id="UP001174909">
    <property type="component" value="Unassembled WGS sequence"/>
</dbReference>
<dbReference type="InterPro" id="IPR029044">
    <property type="entry name" value="Nucleotide-diphossugar_trans"/>
</dbReference>
<protein>
    <submittedName>
        <fullName evidence="1">CTP:phosphoglutamine cytidylyltransferase</fullName>
    </submittedName>
</protein>
<proteinExistence type="predicted"/>
<keyword evidence="1" id="KW-0548">Nucleotidyltransferase</keyword>
<comment type="caution">
    <text evidence="1">The sequence shown here is derived from an EMBL/GenBank/DDBJ whole genome shotgun (WGS) entry which is preliminary data.</text>
</comment>
<name>A0AA35W1Z5_GEOBA</name>
<dbReference type="GO" id="GO:0016779">
    <property type="term" value="F:nucleotidyltransferase activity"/>
    <property type="evidence" value="ECO:0007669"/>
    <property type="project" value="UniProtKB-KW"/>
</dbReference>
<evidence type="ECO:0000313" key="2">
    <source>
        <dbReference type="Proteomes" id="UP001174909"/>
    </source>
</evidence>